<protein>
    <submittedName>
        <fullName evidence="2">Uncharacterized protein</fullName>
    </submittedName>
</protein>
<keyword evidence="3" id="KW-1185">Reference proteome</keyword>
<feature type="compositionally biased region" description="Low complexity" evidence="1">
    <location>
        <begin position="89"/>
        <end position="111"/>
    </location>
</feature>
<dbReference type="AlphaFoldDB" id="A0A8H4VKI1"/>
<feature type="region of interest" description="Disordered" evidence="1">
    <location>
        <begin position="393"/>
        <end position="478"/>
    </location>
</feature>
<feature type="compositionally biased region" description="Polar residues" evidence="1">
    <location>
        <begin position="469"/>
        <end position="478"/>
    </location>
</feature>
<feature type="compositionally biased region" description="Low complexity" evidence="1">
    <location>
        <begin position="272"/>
        <end position="290"/>
    </location>
</feature>
<feature type="compositionally biased region" description="Pro residues" evidence="1">
    <location>
        <begin position="415"/>
        <end position="424"/>
    </location>
</feature>
<evidence type="ECO:0000313" key="3">
    <source>
        <dbReference type="Proteomes" id="UP000521872"/>
    </source>
</evidence>
<feature type="region of interest" description="Disordered" evidence="1">
    <location>
        <begin position="223"/>
        <end position="369"/>
    </location>
</feature>
<feature type="region of interest" description="Disordered" evidence="1">
    <location>
        <begin position="143"/>
        <end position="180"/>
    </location>
</feature>
<gene>
    <name evidence="2" type="ORF">D9613_010731</name>
</gene>
<accession>A0A8H4VKI1</accession>
<reference evidence="2 3" key="1">
    <citation type="submission" date="2019-12" db="EMBL/GenBank/DDBJ databases">
        <authorList>
            <person name="Floudas D."/>
            <person name="Bentzer J."/>
            <person name="Ahren D."/>
            <person name="Johansson T."/>
            <person name="Persson P."/>
            <person name="Tunlid A."/>
        </authorList>
    </citation>
    <scope>NUCLEOTIDE SEQUENCE [LARGE SCALE GENOMIC DNA]</scope>
    <source>
        <strain evidence="2 3">CBS 102.39</strain>
    </source>
</reference>
<dbReference type="Proteomes" id="UP000521872">
    <property type="component" value="Unassembled WGS sequence"/>
</dbReference>
<sequence>MAARMRAPCHGFFYLPTRHYPHSNPISPLANMDLAYSRPVHDDEEIDDYPITGRKTHRLQHSTSMPLVTRGGSRSILVHSVPSSPPRSPAVTSSTSTTTTSPASAAVSPTSQLAEFDTANLVGKPILSPEEIAQLERDAEMGIPYSFPQYPPPPSMRIDTSSTPAAPSTSASAVPSSPSTTYGLIEGSSVIALSPPPLAHSRLTSPDRVAAAANLRKKLSGMSIAESVSSRRSGSGLSGATGSGSNDEVATGSSAPATTGRLTGAPRQRPKLSLAGLGSSAAATASSSSGVHSPTNVYQAHSQQHHSHSLNYSQHQQHHRTHQQQQAIRSPTTSTSASAHPSASASASASSSSSAAPTSASSPMASAKALLRRVRSGSSLRMDRHVEEFYYADPSMGSSPPLPLSPIASASVVPSPLPTPPPVTGPRQIGRRGREVGSEGGGGQSGSGVEGGSGSGSVGGSRRLRKGAGSSTDTWKRG</sequence>
<feature type="compositionally biased region" description="Polar residues" evidence="1">
    <location>
        <begin position="246"/>
        <end position="261"/>
    </location>
</feature>
<name>A0A8H4VKI1_9AGAR</name>
<dbReference type="EMBL" id="JAACJL010000046">
    <property type="protein sequence ID" value="KAF4612987.1"/>
    <property type="molecule type" value="Genomic_DNA"/>
</dbReference>
<evidence type="ECO:0000313" key="2">
    <source>
        <dbReference type="EMBL" id="KAF4612987.1"/>
    </source>
</evidence>
<feature type="region of interest" description="Disordered" evidence="1">
    <location>
        <begin position="78"/>
        <end position="111"/>
    </location>
</feature>
<feature type="compositionally biased region" description="Low complexity" evidence="1">
    <location>
        <begin position="323"/>
        <end position="367"/>
    </location>
</feature>
<feature type="compositionally biased region" description="Low complexity" evidence="1">
    <location>
        <begin position="394"/>
        <end position="414"/>
    </location>
</feature>
<proteinExistence type="predicted"/>
<feature type="compositionally biased region" description="Low complexity" evidence="1">
    <location>
        <begin position="160"/>
        <end position="180"/>
    </location>
</feature>
<feature type="compositionally biased region" description="Gly residues" evidence="1">
    <location>
        <begin position="438"/>
        <end position="459"/>
    </location>
</feature>
<comment type="caution">
    <text evidence="2">The sequence shown here is derived from an EMBL/GenBank/DDBJ whole genome shotgun (WGS) entry which is preliminary data.</text>
</comment>
<evidence type="ECO:0000256" key="1">
    <source>
        <dbReference type="SAM" id="MobiDB-lite"/>
    </source>
</evidence>
<organism evidence="2 3">
    <name type="scientific">Agrocybe pediades</name>
    <dbReference type="NCBI Taxonomy" id="84607"/>
    <lineage>
        <taxon>Eukaryota</taxon>
        <taxon>Fungi</taxon>
        <taxon>Dikarya</taxon>
        <taxon>Basidiomycota</taxon>
        <taxon>Agaricomycotina</taxon>
        <taxon>Agaricomycetes</taxon>
        <taxon>Agaricomycetidae</taxon>
        <taxon>Agaricales</taxon>
        <taxon>Agaricineae</taxon>
        <taxon>Strophariaceae</taxon>
        <taxon>Agrocybe</taxon>
    </lineage>
</organism>